<dbReference type="OrthoDB" id="2590011at2759"/>
<proteinExistence type="predicted"/>
<dbReference type="AlphaFoldDB" id="A0A0M9VVC8"/>
<accession>A0A0M9VVC8</accession>
<gene>
    <name evidence="1" type="ORF">ESCO_004270</name>
</gene>
<evidence type="ECO:0000313" key="1">
    <source>
        <dbReference type="EMBL" id="KOS20852.1"/>
    </source>
</evidence>
<name>A0A0M9VVC8_ESCWE</name>
<organism evidence="1 2">
    <name type="scientific">Escovopsis weberi</name>
    <dbReference type="NCBI Taxonomy" id="150374"/>
    <lineage>
        <taxon>Eukaryota</taxon>
        <taxon>Fungi</taxon>
        <taxon>Dikarya</taxon>
        <taxon>Ascomycota</taxon>
        <taxon>Pezizomycotina</taxon>
        <taxon>Sordariomycetes</taxon>
        <taxon>Hypocreomycetidae</taxon>
        <taxon>Hypocreales</taxon>
        <taxon>Hypocreaceae</taxon>
        <taxon>Escovopsis</taxon>
    </lineage>
</organism>
<dbReference type="STRING" id="150374.A0A0M9VVC8"/>
<evidence type="ECO:0000313" key="2">
    <source>
        <dbReference type="Proteomes" id="UP000053831"/>
    </source>
</evidence>
<keyword evidence="2" id="KW-1185">Reference proteome</keyword>
<dbReference type="Proteomes" id="UP000053831">
    <property type="component" value="Unassembled WGS sequence"/>
</dbReference>
<dbReference type="InterPro" id="IPR023167">
    <property type="entry name" value="Yap1_redox_dom_sf"/>
</dbReference>
<protein>
    <submittedName>
        <fullName evidence="1">Uncharacterized protein</fullName>
    </submittedName>
</protein>
<comment type="caution">
    <text evidence="1">The sequence shown here is derived from an EMBL/GenBank/DDBJ whole genome shotgun (WGS) entry which is preliminary data.</text>
</comment>
<dbReference type="Gene3D" id="1.10.238.100">
    <property type="entry name" value="YAP1 redox domain. Chain B"/>
    <property type="match status" value="1"/>
</dbReference>
<sequence length="197" mass="21387">MSPPMGHSIHQHMMGASQMRSVPRHPTNGGGMVDLEQAGIDFVLTLERPCMAHLPFLLDRTKDANEGVCGHVLMASCPSVPFDDLTPDVPFKNGQGHDAAGQCPAQGTWEISKADLATLLDLSSRLDLDGEITPVMAWGMVLSHPRAAELLPADFEKLAEDLLSKVRCYGFGAVIEEFELRDAMESLLSDRADAMQC</sequence>
<dbReference type="EMBL" id="LGSR01000013">
    <property type="protein sequence ID" value="KOS20852.1"/>
    <property type="molecule type" value="Genomic_DNA"/>
</dbReference>
<dbReference type="SUPFAM" id="SSF111430">
    <property type="entry name" value="YAP1 redox domain"/>
    <property type="match status" value="1"/>
</dbReference>
<reference evidence="1 2" key="1">
    <citation type="submission" date="2015-07" db="EMBL/GenBank/DDBJ databases">
        <title>The genome of the fungus Escovopsis weberi, a specialized disease agent of ant agriculture.</title>
        <authorList>
            <person name="de Man T.J."/>
            <person name="Stajich J.E."/>
            <person name="Kubicek C.P."/>
            <person name="Chenthamara K."/>
            <person name="Atanasova L."/>
            <person name="Druzhinina I.S."/>
            <person name="Birnbaum S."/>
            <person name="Barribeau S.M."/>
            <person name="Teiling C."/>
            <person name="Suen G."/>
            <person name="Currie C."/>
            <person name="Gerardo N.M."/>
        </authorList>
    </citation>
    <scope>NUCLEOTIDE SEQUENCE [LARGE SCALE GENOMIC DNA]</scope>
</reference>